<reference evidence="7 8" key="1">
    <citation type="submission" date="2023-10" db="EMBL/GenBank/DDBJ databases">
        <title>Draft Genome Sequence of Candida saopaulonensis from a very Premature Infant with Sepsis.</title>
        <authorList>
            <person name="Ning Y."/>
            <person name="Dai R."/>
            <person name="Xiao M."/>
            <person name="Xu Y."/>
            <person name="Yan Q."/>
            <person name="Zhang L."/>
        </authorList>
    </citation>
    <scope>NUCLEOTIDE SEQUENCE [LARGE SCALE GENOMIC DNA]</scope>
    <source>
        <strain evidence="7 8">19XY460</strain>
    </source>
</reference>
<dbReference type="FunFam" id="1.10.10.10:FF:000116">
    <property type="entry name" value="DNA-directed RNA polymerase III subunit RPC6"/>
    <property type="match status" value="1"/>
</dbReference>
<name>A0AAX4HGV7_9ASCO</name>
<keyword evidence="3 6" id="KW-0240">DNA-directed RNA polymerase</keyword>
<comment type="similarity">
    <text evidence="2 6">Belongs to the eukaryotic RPC34/RPC39 RNA polymerase subunit family.</text>
</comment>
<comment type="function">
    <text evidence="6">DNA-dependent RNA polymerase catalyzes the transcription of DNA into RNA using the four ribonucleoside triphosphates as substrates. Specific peripheric component of RNA polymerase III which synthesizes small RNAs, such as 5S rRNA and tRNAs.</text>
</comment>
<dbReference type="InterPro" id="IPR016049">
    <property type="entry name" value="RNA_pol_Rpc34-like"/>
</dbReference>
<evidence type="ECO:0000256" key="2">
    <source>
        <dbReference type="ARBA" id="ARBA00011038"/>
    </source>
</evidence>
<dbReference type="AlphaFoldDB" id="A0AAX4HGV7"/>
<dbReference type="GO" id="GO:0005654">
    <property type="term" value="C:nucleoplasm"/>
    <property type="evidence" value="ECO:0007669"/>
    <property type="project" value="UniProtKB-ARBA"/>
</dbReference>
<dbReference type="RefSeq" id="XP_062879274.1">
    <property type="nucleotide sequence ID" value="XM_063023204.1"/>
</dbReference>
<dbReference type="GeneID" id="88175324"/>
<protein>
    <recommendedName>
        <fullName evidence="6">DNA-directed RNA polymerase III subunit RPC6</fullName>
        <shortName evidence="6">RNA polymerase III subunit C6</shortName>
    </recommendedName>
</protein>
<dbReference type="EMBL" id="CP138898">
    <property type="protein sequence ID" value="WPK26895.1"/>
    <property type="molecule type" value="Genomic_DNA"/>
</dbReference>
<evidence type="ECO:0000256" key="3">
    <source>
        <dbReference type="ARBA" id="ARBA00022478"/>
    </source>
</evidence>
<dbReference type="GO" id="GO:0005666">
    <property type="term" value="C:RNA polymerase III complex"/>
    <property type="evidence" value="ECO:0007669"/>
    <property type="project" value="UniProtKB-UniRule"/>
</dbReference>
<dbReference type="InterPro" id="IPR007832">
    <property type="entry name" value="RNA_pol_Rpc34"/>
</dbReference>
<evidence type="ECO:0000313" key="7">
    <source>
        <dbReference type="EMBL" id="WPK26895.1"/>
    </source>
</evidence>
<organism evidence="7 8">
    <name type="scientific">Australozyma saopauloensis</name>
    <dbReference type="NCBI Taxonomy" id="291208"/>
    <lineage>
        <taxon>Eukaryota</taxon>
        <taxon>Fungi</taxon>
        <taxon>Dikarya</taxon>
        <taxon>Ascomycota</taxon>
        <taxon>Saccharomycotina</taxon>
        <taxon>Pichiomycetes</taxon>
        <taxon>Metschnikowiaceae</taxon>
        <taxon>Australozyma</taxon>
    </lineage>
</organism>
<dbReference type="Pfam" id="PF05158">
    <property type="entry name" value="RNA_pol_Rpc34"/>
    <property type="match status" value="1"/>
</dbReference>
<dbReference type="PANTHER" id="PTHR12780">
    <property type="entry name" value="RNA POLYMERASE III DNA DIRECTED , 39KD SUBUNIT-RELATED"/>
    <property type="match status" value="1"/>
</dbReference>
<dbReference type="PIRSF" id="PIRSF028763">
    <property type="entry name" value="RNA_pol_Rpc34"/>
    <property type="match status" value="1"/>
</dbReference>
<gene>
    <name evidence="7" type="ORF">PUMCH_004263</name>
</gene>
<dbReference type="SUPFAM" id="SSF46785">
    <property type="entry name" value="Winged helix' DNA-binding domain"/>
    <property type="match status" value="1"/>
</dbReference>
<evidence type="ECO:0000256" key="5">
    <source>
        <dbReference type="ARBA" id="ARBA00023242"/>
    </source>
</evidence>
<sequence length="325" mass="37579">MDAAAILEQADKLYERMSEAPESKLFNQDELLALVEGSTLSDMMKLTQDLLNRKLMNLSMVGEEVRFQIVSVRESEKLQTMSKEEEMIYQHISASGREGIWLRILKSKVNLHDISMNRCLKSLENQRFIKLIRLVKYPTRKIYMLYNYLPSEEVTGGPWYTDSELDTEFIENIMTVVWRYISQKTYPAAFSDAQSNKNPLQCVHPANHNGYATLSLITDFISERKISLVELSENDIRSVCMALIYDDKIEEVKGAVDTYKATWQGVLDSGFGRQYKNENLLDENQKILTAKIEAERQFSIFDYSSVINEDVPPLDVVYMDAWVRD</sequence>
<dbReference type="GO" id="GO:0005737">
    <property type="term" value="C:cytoplasm"/>
    <property type="evidence" value="ECO:0007669"/>
    <property type="project" value="UniProtKB-ARBA"/>
</dbReference>
<dbReference type="Gene3D" id="1.10.10.10">
    <property type="entry name" value="Winged helix-like DNA-binding domain superfamily/Winged helix DNA-binding domain"/>
    <property type="match status" value="1"/>
</dbReference>
<keyword evidence="8" id="KW-1185">Reference proteome</keyword>
<dbReference type="KEGG" id="asau:88175324"/>
<dbReference type="Proteomes" id="UP001338582">
    <property type="component" value="Chromosome 5"/>
</dbReference>
<evidence type="ECO:0000256" key="6">
    <source>
        <dbReference type="PIRNR" id="PIRNR028763"/>
    </source>
</evidence>
<dbReference type="GO" id="GO:0006383">
    <property type="term" value="P:transcription by RNA polymerase III"/>
    <property type="evidence" value="ECO:0007669"/>
    <property type="project" value="UniProtKB-UniRule"/>
</dbReference>
<evidence type="ECO:0000313" key="8">
    <source>
        <dbReference type="Proteomes" id="UP001338582"/>
    </source>
</evidence>
<proteinExistence type="inferred from homology"/>
<keyword evidence="5 6" id="KW-0539">Nucleus</keyword>
<dbReference type="InterPro" id="IPR036388">
    <property type="entry name" value="WH-like_DNA-bd_sf"/>
</dbReference>
<evidence type="ECO:0000256" key="4">
    <source>
        <dbReference type="ARBA" id="ARBA00023163"/>
    </source>
</evidence>
<evidence type="ECO:0000256" key="1">
    <source>
        <dbReference type="ARBA" id="ARBA00004123"/>
    </source>
</evidence>
<keyword evidence="4 6" id="KW-0804">Transcription</keyword>
<accession>A0AAX4HGV7</accession>
<comment type="subcellular location">
    <subcellularLocation>
        <location evidence="1 6">Nucleus</location>
    </subcellularLocation>
</comment>
<dbReference type="InterPro" id="IPR036390">
    <property type="entry name" value="WH_DNA-bd_sf"/>
</dbReference>